<name>A0A2T3WBM0_9DEIO</name>
<gene>
    <name evidence="1" type="ORF">C8263_02575</name>
</gene>
<proteinExistence type="predicted"/>
<accession>A0A2T3WBM0</accession>
<dbReference type="AlphaFoldDB" id="A0A2T3WBM0"/>
<keyword evidence="2" id="KW-1185">Reference proteome</keyword>
<dbReference type="EMBL" id="PYSV01000002">
    <property type="protein sequence ID" value="PTA69247.1"/>
    <property type="molecule type" value="Genomic_DNA"/>
</dbReference>
<protein>
    <submittedName>
        <fullName evidence="1">Uncharacterized protein</fullName>
    </submittedName>
</protein>
<reference evidence="1 2" key="1">
    <citation type="submission" date="2018-03" db="EMBL/GenBank/DDBJ databases">
        <title>Draft genome of Deinococcus sp. OD32.</title>
        <authorList>
            <person name="Wang X.-P."/>
            <person name="Du Z.-J."/>
        </authorList>
    </citation>
    <scope>NUCLEOTIDE SEQUENCE [LARGE SCALE GENOMIC DNA]</scope>
    <source>
        <strain evidence="1 2">OD32</strain>
    </source>
</reference>
<organism evidence="1 2">
    <name type="scientific">Deinococcus arcticus</name>
    <dbReference type="NCBI Taxonomy" id="2136176"/>
    <lineage>
        <taxon>Bacteria</taxon>
        <taxon>Thermotogati</taxon>
        <taxon>Deinococcota</taxon>
        <taxon>Deinococci</taxon>
        <taxon>Deinococcales</taxon>
        <taxon>Deinococcaceae</taxon>
        <taxon>Deinococcus</taxon>
    </lineage>
</organism>
<sequence length="106" mass="12169">MHLMLLFLQDFTFLPEFWENDPEFTLLTLSGKDDMEKVGALIADLRTRLETLAWRELQTDASECQQRAVNILMLLAWPCTAPEVPAVELLDEYTYGGFSQVARLTD</sequence>
<evidence type="ECO:0000313" key="2">
    <source>
        <dbReference type="Proteomes" id="UP000240317"/>
    </source>
</evidence>
<evidence type="ECO:0000313" key="1">
    <source>
        <dbReference type="EMBL" id="PTA69247.1"/>
    </source>
</evidence>
<dbReference type="Proteomes" id="UP000240317">
    <property type="component" value="Unassembled WGS sequence"/>
</dbReference>
<comment type="caution">
    <text evidence="1">The sequence shown here is derived from an EMBL/GenBank/DDBJ whole genome shotgun (WGS) entry which is preliminary data.</text>
</comment>